<dbReference type="GO" id="GO:0005829">
    <property type="term" value="C:cytosol"/>
    <property type="evidence" value="ECO:0007669"/>
    <property type="project" value="TreeGrafter"/>
</dbReference>
<dbReference type="PANTHER" id="PTHR11070:SF2">
    <property type="entry name" value="ATP-DEPENDENT DNA HELICASE SRS2"/>
    <property type="match status" value="1"/>
</dbReference>
<evidence type="ECO:0000256" key="3">
    <source>
        <dbReference type="ARBA" id="ARBA00022801"/>
    </source>
</evidence>
<dbReference type="Proteomes" id="UP000217083">
    <property type="component" value="Unassembled WGS sequence"/>
</dbReference>
<dbReference type="AlphaFoldDB" id="A0A263BX83"/>
<evidence type="ECO:0000256" key="11">
    <source>
        <dbReference type="PROSITE-ProRule" id="PRU00560"/>
    </source>
</evidence>
<evidence type="ECO:0000313" key="14">
    <source>
        <dbReference type="EMBL" id="OZM58339.1"/>
    </source>
</evidence>
<sequence>MTYIDFNPYLNGEKNKSILTATQATEESTTFAFSADEADFSFFNKLQQNGIYLNKNQAKACQHINGPLLTLAGAGTGKTTVLVARTSYLLYKGISPKNILIMTFTKKAANEMIERITKLTNPQLARQITSGTFHSVFLRLLRHQGFNQEILSEKNKLIALKIILKQLNLQDSYKPESLLATLSLLKNRMQATEELPEKDATQKQVKKILLKYEAWKKQTNKIDFDDILLETFFLFKNNKRLLTMMQQRFQYVLIDEFQDTNPLQYELIKMIAKPENNIMVVGDEKQCIYSFNSADHAIILGFERDFANVRVVTLDVNYRSPASVIGLGNEIIKHNKSTKSGNLLATKQNADKPMYLRPSTTTDEATAIVSEIKKHVASGKWQYSDIAILHRTLANSRSIFEALVQEGLPTISYSNGEMFYETAIIKPVIDYLRLAMNPEDMKAMSTILPSLYVNKETAMRFIEEQQLFYPKDRPLLHLLDMPNMKPFQKKKLKEVFALLQKVINKNPVSAIKEIRSSFYDKYLETTDKSNSLHKEMMIEALDELLESAKGHATIFAFVSYVDSIISEHQKMTEQGREIAGDAISLMTIHKSKGLEFPVVFLIGMSEDMLPHKTAIHADKMEDIFQEGEPFKQKMLALEEERRLAYVGVTRCKEELYISSPTYYRGAKADISRFLLEAFKMEKKQSVWDCTNSTCNGWMKVDNTADDKKERRCPFCKSQMMIADKAVLQ</sequence>
<dbReference type="SUPFAM" id="SSF52540">
    <property type="entry name" value="P-loop containing nucleoside triphosphate hydrolases"/>
    <property type="match status" value="1"/>
</dbReference>
<proteinExistence type="inferred from homology"/>
<dbReference type="Pfam" id="PF13361">
    <property type="entry name" value="UvrD_C"/>
    <property type="match status" value="1"/>
</dbReference>
<dbReference type="PANTHER" id="PTHR11070">
    <property type="entry name" value="UVRD / RECB / PCRA DNA HELICASE FAMILY MEMBER"/>
    <property type="match status" value="1"/>
</dbReference>
<keyword evidence="4 11" id="KW-0347">Helicase</keyword>
<dbReference type="CDD" id="cd18807">
    <property type="entry name" value="SF1_C_UvrD"/>
    <property type="match status" value="1"/>
</dbReference>
<dbReference type="InterPro" id="IPR014016">
    <property type="entry name" value="UvrD-like_ATP-bd"/>
</dbReference>
<name>A0A263BX83_9BACI</name>
<evidence type="ECO:0000256" key="1">
    <source>
        <dbReference type="ARBA" id="ARBA00009922"/>
    </source>
</evidence>
<evidence type="ECO:0000259" key="12">
    <source>
        <dbReference type="PROSITE" id="PS51198"/>
    </source>
</evidence>
<dbReference type="EMBL" id="NPIA01000001">
    <property type="protein sequence ID" value="OZM58339.1"/>
    <property type="molecule type" value="Genomic_DNA"/>
</dbReference>
<evidence type="ECO:0000256" key="10">
    <source>
        <dbReference type="ARBA" id="ARBA00048988"/>
    </source>
</evidence>
<evidence type="ECO:0000256" key="2">
    <source>
        <dbReference type="ARBA" id="ARBA00022741"/>
    </source>
</evidence>
<dbReference type="Pfam" id="PF14169">
    <property type="entry name" value="YdjO"/>
    <property type="match status" value="1"/>
</dbReference>
<feature type="domain" description="UvrD-like helicase C-terminal" evidence="13">
    <location>
        <begin position="322"/>
        <end position="593"/>
    </location>
</feature>
<dbReference type="PROSITE" id="PS51198">
    <property type="entry name" value="UVRD_HELICASE_ATP_BIND"/>
    <property type="match status" value="1"/>
</dbReference>
<reference evidence="14 15" key="2">
    <citation type="submission" date="2017-09" db="EMBL/GenBank/DDBJ databases">
        <title>Bacillus patelloidae sp. nov., isolated from the intestinal tract of a marine limpet.</title>
        <authorList>
            <person name="Liu R."/>
            <person name="Dong C."/>
            <person name="Shao Z."/>
        </authorList>
    </citation>
    <scope>NUCLEOTIDE SEQUENCE [LARGE SCALE GENOMIC DNA]</scope>
    <source>
        <strain evidence="14 15">SA5d-4</strain>
    </source>
</reference>
<comment type="similarity">
    <text evidence="1">Belongs to the helicase family. UvrD subfamily.</text>
</comment>
<dbReference type="GO" id="GO:0043138">
    <property type="term" value="F:3'-5' DNA helicase activity"/>
    <property type="evidence" value="ECO:0007669"/>
    <property type="project" value="UniProtKB-EC"/>
</dbReference>
<accession>A0A263BX83</accession>
<dbReference type="InterPro" id="IPR000212">
    <property type="entry name" value="DNA_helicase_UvrD/REP"/>
</dbReference>
<evidence type="ECO:0000256" key="7">
    <source>
        <dbReference type="ARBA" id="ARBA00023235"/>
    </source>
</evidence>
<dbReference type="EC" id="5.6.2.4" evidence="9"/>
<dbReference type="GO" id="GO:0003677">
    <property type="term" value="F:DNA binding"/>
    <property type="evidence" value="ECO:0007669"/>
    <property type="project" value="UniProtKB-KW"/>
</dbReference>
<dbReference type="PROSITE" id="PS51217">
    <property type="entry name" value="UVRD_HELICASE_CTER"/>
    <property type="match status" value="1"/>
</dbReference>
<feature type="binding site" evidence="11">
    <location>
        <begin position="72"/>
        <end position="79"/>
    </location>
    <ligand>
        <name>ATP</name>
        <dbReference type="ChEBI" id="CHEBI:30616"/>
    </ligand>
</feature>
<gene>
    <name evidence="14" type="ORF">CIB95_01855</name>
</gene>
<organism evidence="14 15">
    <name type="scientific">Lottiidibacillus patelloidae</name>
    <dbReference type="NCBI Taxonomy" id="2670334"/>
    <lineage>
        <taxon>Bacteria</taxon>
        <taxon>Bacillati</taxon>
        <taxon>Bacillota</taxon>
        <taxon>Bacilli</taxon>
        <taxon>Bacillales</taxon>
        <taxon>Bacillaceae</taxon>
        <taxon>Lottiidibacillus</taxon>
    </lineage>
</organism>
<keyword evidence="7" id="KW-0413">Isomerase</keyword>
<dbReference type="InterPro" id="IPR027417">
    <property type="entry name" value="P-loop_NTPase"/>
</dbReference>
<reference evidence="15" key="1">
    <citation type="submission" date="2017-08" db="EMBL/GenBank/DDBJ databases">
        <authorList>
            <person name="Huang Z."/>
        </authorList>
    </citation>
    <scope>NUCLEOTIDE SEQUENCE [LARGE SCALE GENOMIC DNA]</scope>
    <source>
        <strain evidence="15">SA5d-4</strain>
    </source>
</reference>
<dbReference type="InterPro" id="IPR025916">
    <property type="entry name" value="YdjO"/>
</dbReference>
<keyword evidence="3 11" id="KW-0378">Hydrolase</keyword>
<dbReference type="InterPro" id="IPR014017">
    <property type="entry name" value="DNA_helicase_UvrD-like_C"/>
</dbReference>
<evidence type="ECO:0000256" key="5">
    <source>
        <dbReference type="ARBA" id="ARBA00022840"/>
    </source>
</evidence>
<dbReference type="CDD" id="cd17932">
    <property type="entry name" value="DEXQc_UvrD"/>
    <property type="match status" value="1"/>
</dbReference>
<dbReference type="Pfam" id="PF00580">
    <property type="entry name" value="UvrD-helicase"/>
    <property type="match status" value="1"/>
</dbReference>
<evidence type="ECO:0000313" key="15">
    <source>
        <dbReference type="Proteomes" id="UP000217083"/>
    </source>
</evidence>
<keyword evidence="5 11" id="KW-0067">ATP-binding</keyword>
<keyword evidence="6" id="KW-0238">DNA-binding</keyword>
<dbReference type="Gene3D" id="1.10.10.160">
    <property type="match status" value="1"/>
</dbReference>
<dbReference type="GO" id="GO:0005524">
    <property type="term" value="F:ATP binding"/>
    <property type="evidence" value="ECO:0007669"/>
    <property type="project" value="UniProtKB-UniRule"/>
</dbReference>
<dbReference type="InterPro" id="IPR013986">
    <property type="entry name" value="DExx_box_DNA_helicase_dom_sf"/>
</dbReference>
<evidence type="ECO:0000259" key="13">
    <source>
        <dbReference type="PROSITE" id="PS51217"/>
    </source>
</evidence>
<evidence type="ECO:0000256" key="4">
    <source>
        <dbReference type="ARBA" id="ARBA00022806"/>
    </source>
</evidence>
<protein>
    <recommendedName>
        <fullName evidence="9">DNA 3'-5' helicase</fullName>
        <ecNumber evidence="9">5.6.2.4</ecNumber>
    </recommendedName>
</protein>
<keyword evidence="2 11" id="KW-0547">Nucleotide-binding</keyword>
<dbReference type="GO" id="GO:0016887">
    <property type="term" value="F:ATP hydrolysis activity"/>
    <property type="evidence" value="ECO:0007669"/>
    <property type="project" value="RHEA"/>
</dbReference>
<evidence type="ECO:0000256" key="8">
    <source>
        <dbReference type="ARBA" id="ARBA00034617"/>
    </source>
</evidence>
<comment type="caution">
    <text evidence="14">The sequence shown here is derived from an EMBL/GenBank/DDBJ whole genome shotgun (WGS) entry which is preliminary data.</text>
</comment>
<dbReference type="RefSeq" id="WP_094921061.1">
    <property type="nucleotide sequence ID" value="NZ_NPIA01000001.1"/>
</dbReference>
<comment type="catalytic activity">
    <reaction evidence="10">
        <text>ATP + H2O = ADP + phosphate + H(+)</text>
        <dbReference type="Rhea" id="RHEA:13065"/>
        <dbReference type="ChEBI" id="CHEBI:15377"/>
        <dbReference type="ChEBI" id="CHEBI:15378"/>
        <dbReference type="ChEBI" id="CHEBI:30616"/>
        <dbReference type="ChEBI" id="CHEBI:43474"/>
        <dbReference type="ChEBI" id="CHEBI:456216"/>
        <dbReference type="EC" id="5.6.2.4"/>
    </reaction>
</comment>
<keyword evidence="15" id="KW-1185">Reference proteome</keyword>
<dbReference type="GO" id="GO:0000725">
    <property type="term" value="P:recombinational repair"/>
    <property type="evidence" value="ECO:0007669"/>
    <property type="project" value="TreeGrafter"/>
</dbReference>
<evidence type="ECO:0000256" key="9">
    <source>
        <dbReference type="ARBA" id="ARBA00034808"/>
    </source>
</evidence>
<evidence type="ECO:0000256" key="6">
    <source>
        <dbReference type="ARBA" id="ARBA00023125"/>
    </source>
</evidence>
<feature type="domain" description="UvrD-like helicase ATP-binding" evidence="12">
    <location>
        <begin position="51"/>
        <end position="321"/>
    </location>
</feature>
<dbReference type="GO" id="GO:0033202">
    <property type="term" value="C:DNA helicase complex"/>
    <property type="evidence" value="ECO:0007669"/>
    <property type="project" value="TreeGrafter"/>
</dbReference>
<dbReference type="Gene3D" id="3.40.50.300">
    <property type="entry name" value="P-loop containing nucleotide triphosphate hydrolases"/>
    <property type="match status" value="2"/>
</dbReference>
<dbReference type="Gene3D" id="1.10.486.10">
    <property type="entry name" value="PCRA, domain 4"/>
    <property type="match status" value="1"/>
</dbReference>
<comment type="catalytic activity">
    <reaction evidence="8">
        <text>Couples ATP hydrolysis with the unwinding of duplex DNA by translocating in the 3'-5' direction.</text>
        <dbReference type="EC" id="5.6.2.4"/>
    </reaction>
</comment>